<dbReference type="Gene3D" id="3.30.70.270">
    <property type="match status" value="2"/>
</dbReference>
<protein>
    <recommendedName>
        <fullName evidence="1">RNA-directed DNA polymerase</fullName>
        <ecNumber evidence="1">2.7.7.49</ecNumber>
    </recommendedName>
</protein>
<dbReference type="InterPro" id="IPR050951">
    <property type="entry name" value="Retrovirus_Pol_polyprotein"/>
</dbReference>
<organism evidence="3 4">
    <name type="scientific">Heterodera trifolii</name>
    <dbReference type="NCBI Taxonomy" id="157864"/>
    <lineage>
        <taxon>Eukaryota</taxon>
        <taxon>Metazoa</taxon>
        <taxon>Ecdysozoa</taxon>
        <taxon>Nematoda</taxon>
        <taxon>Chromadorea</taxon>
        <taxon>Rhabditida</taxon>
        <taxon>Tylenchina</taxon>
        <taxon>Tylenchomorpha</taxon>
        <taxon>Tylenchoidea</taxon>
        <taxon>Heteroderidae</taxon>
        <taxon>Heteroderinae</taxon>
        <taxon>Heterodera</taxon>
    </lineage>
</organism>
<dbReference type="InterPro" id="IPR043502">
    <property type="entry name" value="DNA/RNA_pol_sf"/>
</dbReference>
<gene>
    <name evidence="3" type="ORF">niasHT_027478</name>
</gene>
<dbReference type="AlphaFoldDB" id="A0ABD2JMP3"/>
<feature type="domain" description="Reverse transcriptase" evidence="2">
    <location>
        <begin position="181"/>
        <end position="235"/>
    </location>
</feature>
<dbReference type="EC" id="2.7.7.49" evidence="1"/>
<dbReference type="GO" id="GO:0003964">
    <property type="term" value="F:RNA-directed DNA polymerase activity"/>
    <property type="evidence" value="ECO:0007669"/>
    <property type="project" value="UniProtKB-EC"/>
</dbReference>
<dbReference type="FunFam" id="3.30.70.270:FF:000020">
    <property type="entry name" value="Transposon Tf2-6 polyprotein-like Protein"/>
    <property type="match status" value="1"/>
</dbReference>
<name>A0ABD2JMP3_9BILA</name>
<dbReference type="PANTHER" id="PTHR37984:SF5">
    <property type="entry name" value="PROTEIN NYNRIN-LIKE"/>
    <property type="match status" value="1"/>
</dbReference>
<reference evidence="3 4" key="1">
    <citation type="submission" date="2024-10" db="EMBL/GenBank/DDBJ databases">
        <authorList>
            <person name="Kim D."/>
        </authorList>
    </citation>
    <scope>NUCLEOTIDE SEQUENCE [LARGE SCALE GENOMIC DNA]</scope>
    <source>
        <strain evidence="3">BH-2024</strain>
    </source>
</reference>
<dbReference type="SUPFAM" id="SSF56672">
    <property type="entry name" value="DNA/RNA polymerases"/>
    <property type="match status" value="1"/>
</dbReference>
<evidence type="ECO:0000313" key="3">
    <source>
        <dbReference type="EMBL" id="KAL3091858.1"/>
    </source>
</evidence>
<dbReference type="EMBL" id="JBICBT010000940">
    <property type="protein sequence ID" value="KAL3091858.1"/>
    <property type="molecule type" value="Genomic_DNA"/>
</dbReference>
<accession>A0ABD2JMP3</accession>
<sequence length="537" mass="61166">MEAFGFLEEIRRMISPVQINQISPNDSAKIQQFVEILPLKYEQNIYGGFGYCSKMKAHLMFNEGAKPTFKRARPVPYSTLPIINAELDRLEKMNVITPVEHTDWSAPILGVKKASGTARLCTDFSTGLNDSLQLNQHPLPLSADLFATLNGGKFFTKLDLSDAYLQIELDDESKKLCEIATHRAYLDDVIIISSTIDQHRQHLDQIFTRISEWGFKVRMDKCSFFKNAIKYLGVISDQNGRRPDPNQITAIAEMRIPSSVSELRSYLCMVNYYQEFVRNFRFIRQPLEELLKKDAKWDWSLKCQNPSTKIITMLQSELALTHFVETALDQNLTNNVNQLPITFKNLVQETAKDAALNKFVDLSKISLDNALHAQLSPKIQSRRHFSHGQNLMARGRASTSTTPGHFMEKFPDDDFEEPIDVINGTFGLPIPLRDQNLEEIPPAIEPPPAAVIRFEIAGPLIAFKSTPADRPMTPSAFQGRVQEMRGLQLDLESGKRAQWRFHRDGKTEFKKRNAVRWQPTDLGKIDEYGQPNASKTY</sequence>
<evidence type="ECO:0000313" key="4">
    <source>
        <dbReference type="Proteomes" id="UP001620626"/>
    </source>
</evidence>
<keyword evidence="4" id="KW-1185">Reference proteome</keyword>
<comment type="caution">
    <text evidence="3">The sequence shown here is derived from an EMBL/GenBank/DDBJ whole genome shotgun (WGS) entry which is preliminary data.</text>
</comment>
<dbReference type="Proteomes" id="UP001620626">
    <property type="component" value="Unassembled WGS sequence"/>
</dbReference>
<dbReference type="CDD" id="cd01647">
    <property type="entry name" value="RT_LTR"/>
    <property type="match status" value="1"/>
</dbReference>
<dbReference type="Pfam" id="PF00078">
    <property type="entry name" value="RVT_1"/>
    <property type="match status" value="1"/>
</dbReference>
<proteinExistence type="predicted"/>
<dbReference type="PANTHER" id="PTHR37984">
    <property type="entry name" value="PROTEIN CBG26694"/>
    <property type="match status" value="1"/>
</dbReference>
<dbReference type="InterPro" id="IPR000477">
    <property type="entry name" value="RT_dom"/>
</dbReference>
<dbReference type="InterPro" id="IPR043128">
    <property type="entry name" value="Rev_trsase/Diguanyl_cyclase"/>
</dbReference>
<evidence type="ECO:0000259" key="2">
    <source>
        <dbReference type="Pfam" id="PF00078"/>
    </source>
</evidence>
<dbReference type="FunFam" id="3.30.70.270:FF:000003">
    <property type="entry name" value="Transposon Ty3-G Gag-Pol polyprotein"/>
    <property type="match status" value="1"/>
</dbReference>
<evidence type="ECO:0000256" key="1">
    <source>
        <dbReference type="ARBA" id="ARBA00012493"/>
    </source>
</evidence>